<dbReference type="RefSeq" id="WP_150024053.1">
    <property type="nucleotide sequence ID" value="NZ_VWOJ01000005.1"/>
</dbReference>
<feature type="transmembrane region" description="Helical" evidence="1">
    <location>
        <begin position="75"/>
        <end position="103"/>
    </location>
</feature>
<keyword evidence="1" id="KW-0472">Membrane</keyword>
<evidence type="ECO:0000313" key="3">
    <source>
        <dbReference type="Proteomes" id="UP000325122"/>
    </source>
</evidence>
<sequence length="108" mass="11856">MELWGIEIDWAVFGEPGVYRNWMLICIALGVLALTWIAVLLTRGGFGDLDEIIRSPYATPAERLGARAQGLPRSLLLILAALIGALSVSVPIFFQGVLVIFLWNQIFG</sequence>
<protein>
    <submittedName>
        <fullName evidence="2">Uncharacterized protein</fullName>
    </submittedName>
</protein>
<feature type="transmembrane region" description="Helical" evidence="1">
    <location>
        <begin position="22"/>
        <end position="41"/>
    </location>
</feature>
<comment type="caution">
    <text evidence="2">The sequence shown here is derived from an EMBL/GenBank/DDBJ whole genome shotgun (WGS) entry which is preliminary data.</text>
</comment>
<dbReference type="EMBL" id="VWOJ01000005">
    <property type="protein sequence ID" value="KAA5801034.1"/>
    <property type="molecule type" value="Genomic_DNA"/>
</dbReference>
<accession>A0A5M6ZAW0</accession>
<keyword evidence="1" id="KW-1133">Transmembrane helix</keyword>
<dbReference type="Proteomes" id="UP000325122">
    <property type="component" value="Unassembled WGS sequence"/>
</dbReference>
<reference evidence="2 3" key="1">
    <citation type="submission" date="2019-09" db="EMBL/GenBank/DDBJ databases">
        <authorList>
            <person name="Kevbrin V."/>
            <person name="Grouzdev D.S."/>
        </authorList>
    </citation>
    <scope>NUCLEOTIDE SEQUENCE [LARGE SCALE GENOMIC DNA]</scope>
    <source>
        <strain evidence="2 3">G-192</strain>
    </source>
</reference>
<proteinExistence type="predicted"/>
<gene>
    <name evidence="2" type="ORF">F1654_13325</name>
</gene>
<organism evidence="2 3">
    <name type="scientific">Alkalicaulis satelles</name>
    <dbReference type="NCBI Taxonomy" id="2609175"/>
    <lineage>
        <taxon>Bacteria</taxon>
        <taxon>Pseudomonadati</taxon>
        <taxon>Pseudomonadota</taxon>
        <taxon>Alphaproteobacteria</taxon>
        <taxon>Maricaulales</taxon>
        <taxon>Maricaulaceae</taxon>
        <taxon>Alkalicaulis</taxon>
    </lineage>
</organism>
<keyword evidence="1" id="KW-0812">Transmembrane</keyword>
<dbReference type="AlphaFoldDB" id="A0A5M6ZAW0"/>
<evidence type="ECO:0000256" key="1">
    <source>
        <dbReference type="SAM" id="Phobius"/>
    </source>
</evidence>
<name>A0A5M6ZAW0_9PROT</name>
<evidence type="ECO:0000313" key="2">
    <source>
        <dbReference type="EMBL" id="KAA5801034.1"/>
    </source>
</evidence>
<keyword evidence="3" id="KW-1185">Reference proteome</keyword>